<evidence type="ECO:0000313" key="2">
    <source>
        <dbReference type="EMBL" id="BBX68660.1"/>
    </source>
</evidence>
<dbReference type="Pfam" id="PF21006">
    <property type="entry name" value="NHase_beta_N"/>
    <property type="match status" value="1"/>
</dbReference>
<dbReference type="NCBIfam" id="TIGR03889">
    <property type="entry name" value="nitrile_acc"/>
    <property type="match status" value="1"/>
</dbReference>
<dbReference type="InterPro" id="IPR023808">
    <property type="entry name" value="Nitrile_Hydratase_acc_put"/>
</dbReference>
<accession>A0A7I7M9E3</accession>
<evidence type="ECO:0000259" key="1">
    <source>
        <dbReference type="Pfam" id="PF21006"/>
    </source>
</evidence>
<dbReference type="InterPro" id="IPR008990">
    <property type="entry name" value="Elect_transpt_acc-like_dom_sf"/>
</dbReference>
<dbReference type="InterPro" id="IPR042262">
    <property type="entry name" value="CN_hydtase_beta_C"/>
</dbReference>
<name>A0A7I7M9E3_9MYCO</name>
<proteinExistence type="predicted"/>
<dbReference type="InterPro" id="IPR049054">
    <property type="entry name" value="CN_hydtase_beta-like_N"/>
</dbReference>
<dbReference type="Gene3D" id="1.10.472.20">
    <property type="entry name" value="Nitrile hydratase, beta subunit"/>
    <property type="match status" value="1"/>
</dbReference>
<dbReference type="EMBL" id="AP022574">
    <property type="protein sequence ID" value="BBX68660.1"/>
    <property type="molecule type" value="Genomic_DNA"/>
</dbReference>
<dbReference type="SUPFAM" id="SSF50090">
    <property type="entry name" value="Electron transport accessory proteins"/>
    <property type="match status" value="1"/>
</dbReference>
<protein>
    <recommendedName>
        <fullName evidence="1">Nitrile hydratase beta subunit-like N-terminal domain-containing protein</fullName>
    </recommendedName>
</protein>
<organism evidence="2 3">
    <name type="scientific">Mycolicibacterium psychrotolerans</name>
    <dbReference type="NCBI Taxonomy" id="216929"/>
    <lineage>
        <taxon>Bacteria</taxon>
        <taxon>Bacillati</taxon>
        <taxon>Actinomycetota</taxon>
        <taxon>Actinomycetes</taxon>
        <taxon>Mycobacteriales</taxon>
        <taxon>Mycobacteriaceae</taxon>
        <taxon>Mycolicibacterium</taxon>
    </lineage>
</organism>
<dbReference type="RefSeq" id="WP_163722117.1">
    <property type="nucleotide sequence ID" value="NZ_AP022574.1"/>
</dbReference>
<feature type="domain" description="Nitrile hydratase beta subunit-like N-terminal" evidence="1">
    <location>
        <begin position="17"/>
        <end position="105"/>
    </location>
</feature>
<reference evidence="2 3" key="1">
    <citation type="journal article" date="2019" name="Emerg. Microbes Infect.">
        <title>Comprehensive subspecies identification of 175 nontuberculous mycobacteria species based on 7547 genomic profiles.</title>
        <authorList>
            <person name="Matsumoto Y."/>
            <person name="Kinjo T."/>
            <person name="Motooka D."/>
            <person name="Nabeya D."/>
            <person name="Jung N."/>
            <person name="Uechi K."/>
            <person name="Horii T."/>
            <person name="Iida T."/>
            <person name="Fujita J."/>
            <person name="Nakamura S."/>
        </authorList>
    </citation>
    <scope>NUCLEOTIDE SEQUENCE [LARGE SCALE GENOMIC DNA]</scope>
    <source>
        <strain evidence="2 3">JCM 13323</strain>
    </source>
</reference>
<keyword evidence="3" id="KW-1185">Reference proteome</keyword>
<evidence type="ECO:0000313" key="3">
    <source>
        <dbReference type="Proteomes" id="UP000466514"/>
    </source>
</evidence>
<dbReference type="Proteomes" id="UP000466514">
    <property type="component" value="Chromosome"/>
</dbReference>
<gene>
    <name evidence="2" type="ORF">MPSYJ_21210</name>
</gene>
<dbReference type="KEGG" id="mpsc:MPSYJ_21210"/>
<dbReference type="AlphaFoldDB" id="A0A7I7M9E3"/>
<sequence>MTAPLDVDGPTAPPRRNGELVFEYPWEGRVFGLVLGLCEAGSFTWPQFREALIARLGQWQAQPAETSSFTYYDHWLAALTDVLAAEGVLSEGDIAERAAALAQRPAGHDHRH</sequence>